<protein>
    <submittedName>
        <fullName evidence="2">Uncharacterized protein</fullName>
    </submittedName>
</protein>
<organism evidence="2 3">
    <name type="scientific">Agrobacterium arsenijevicii</name>
    <dbReference type="NCBI Taxonomy" id="1585697"/>
    <lineage>
        <taxon>Bacteria</taxon>
        <taxon>Pseudomonadati</taxon>
        <taxon>Pseudomonadota</taxon>
        <taxon>Alphaproteobacteria</taxon>
        <taxon>Hyphomicrobiales</taxon>
        <taxon>Rhizobiaceae</taxon>
        <taxon>Rhizobium/Agrobacterium group</taxon>
        <taxon>Agrobacterium</taxon>
    </lineage>
</organism>
<accession>A0ABR5CYW8</accession>
<gene>
    <name evidence="2" type="ORF">RP75_28560</name>
</gene>
<evidence type="ECO:0000313" key="3">
    <source>
        <dbReference type="Proteomes" id="UP000032564"/>
    </source>
</evidence>
<feature type="region of interest" description="Disordered" evidence="1">
    <location>
        <begin position="1"/>
        <end position="34"/>
    </location>
</feature>
<evidence type="ECO:0000313" key="2">
    <source>
        <dbReference type="EMBL" id="KJF70040.1"/>
    </source>
</evidence>
<name>A0ABR5CYW8_9HYPH</name>
<keyword evidence="3" id="KW-1185">Reference proteome</keyword>
<sequence length="90" mass="10073">MADMDHHPGAVDILDPQAADLADPEASGISCGQRYPRLQTGDGLKELHHLVRRQNNGELTWFARIRDPIRGIVLTERDPIEKSKSAYDLI</sequence>
<dbReference type="Proteomes" id="UP000032564">
    <property type="component" value="Unassembled WGS sequence"/>
</dbReference>
<evidence type="ECO:0000256" key="1">
    <source>
        <dbReference type="SAM" id="MobiDB-lite"/>
    </source>
</evidence>
<reference evidence="2 3" key="1">
    <citation type="submission" date="2014-12" db="EMBL/GenBank/DDBJ databases">
        <authorList>
            <person name="Kuzmanovic N."/>
            <person name="Pulawska J."/>
            <person name="Obradovic A."/>
        </authorList>
    </citation>
    <scope>NUCLEOTIDE SEQUENCE [LARGE SCALE GENOMIC DNA]</scope>
    <source>
        <strain evidence="2 3">KFB 330</strain>
    </source>
</reference>
<comment type="caution">
    <text evidence="2">The sequence shown here is derived from an EMBL/GenBank/DDBJ whole genome shotgun (WGS) entry which is preliminary data.</text>
</comment>
<proteinExistence type="predicted"/>
<dbReference type="EMBL" id="JWIT01000051">
    <property type="protein sequence ID" value="KJF70040.1"/>
    <property type="molecule type" value="Genomic_DNA"/>
</dbReference>